<dbReference type="AlphaFoldDB" id="A0A8J6CBF7"/>
<dbReference type="EMBL" id="JAGTXO010000004">
    <property type="protein sequence ID" value="KAG8468682.1"/>
    <property type="molecule type" value="Genomic_DNA"/>
</dbReference>
<evidence type="ECO:0000313" key="2">
    <source>
        <dbReference type="Proteomes" id="UP000751190"/>
    </source>
</evidence>
<organism evidence="1 2">
    <name type="scientific">Diacronema lutheri</name>
    <name type="common">Unicellular marine alga</name>
    <name type="synonym">Monochrysis lutheri</name>
    <dbReference type="NCBI Taxonomy" id="2081491"/>
    <lineage>
        <taxon>Eukaryota</taxon>
        <taxon>Haptista</taxon>
        <taxon>Haptophyta</taxon>
        <taxon>Pavlovophyceae</taxon>
        <taxon>Pavlovales</taxon>
        <taxon>Pavlovaceae</taxon>
        <taxon>Diacronema</taxon>
    </lineage>
</organism>
<evidence type="ECO:0000313" key="1">
    <source>
        <dbReference type="EMBL" id="KAG8468682.1"/>
    </source>
</evidence>
<reference evidence="1" key="1">
    <citation type="submission" date="2021-05" db="EMBL/GenBank/DDBJ databases">
        <title>The genome of the haptophyte Pavlova lutheri (Diacronema luteri, Pavlovales) - a model for lipid biosynthesis in eukaryotic algae.</title>
        <authorList>
            <person name="Hulatt C.J."/>
            <person name="Posewitz M.C."/>
        </authorList>
    </citation>
    <scope>NUCLEOTIDE SEQUENCE</scope>
    <source>
        <strain evidence="1">NIVA-4/92</strain>
    </source>
</reference>
<dbReference type="OrthoDB" id="10593713at2759"/>
<dbReference type="Proteomes" id="UP000751190">
    <property type="component" value="Unassembled WGS sequence"/>
</dbReference>
<gene>
    <name evidence="1" type="ORF">KFE25_013765</name>
</gene>
<protein>
    <recommendedName>
        <fullName evidence="3">PH domain-containing protein</fullName>
    </recommendedName>
</protein>
<comment type="caution">
    <text evidence="1">The sequence shown here is derived from an EMBL/GenBank/DDBJ whole genome shotgun (WGS) entry which is preliminary data.</text>
</comment>
<evidence type="ECO:0008006" key="3">
    <source>
        <dbReference type="Google" id="ProtNLM"/>
    </source>
</evidence>
<sequence length="522" mass="54068">MAEKSEDACSGCLPEVGAAWRVALARQAEQHVYALALSTYLHDVAAAEELFSHTLAKLGDTAVRALASANRAAGLPAGTADGGSTMRGAIRALASHGSAFSAALAEHSKLLRAQGLRLHRADVDANRRGRAAQARAATLAADVRAAQAAVDSARMSHRELSLLVDRGGPEPPPTDPWLAEVALHSAADHHQTLVVAQDRGMRAVLAESAAADVMLTDALGALLADAAGAQRRLHEGLMDHSAELVASAKGVDGAIDLHVSVRQLLPEGSASAGLLRVHADAPAIAATSPALRTLRSPPSPPPTQRSLAQVDKWGALARQHVGLLGGLDLFGGWVESLGVLTRGGWLHLFGSVDDSEPLDSICLLARPKRDESAASARPVAGQPGTFELAKSMPAGGYTYNLFRTQRVVRWALRAESAAAAAEWLAAIGAHTQLSRPPGSLAPLASTLFEATAHGPPLTRTSAERRTGAHGACADAPLVVARAPGADVASATDVGGRAHETPRTPVTFRHPVGVVEVDDDAED</sequence>
<keyword evidence="2" id="KW-1185">Reference proteome</keyword>
<proteinExistence type="predicted"/>
<accession>A0A8J6CBF7</accession>
<name>A0A8J6CBF7_DIALT</name>